<protein>
    <submittedName>
        <fullName evidence="1">Uncharacterized protein</fullName>
    </submittedName>
</protein>
<organism evidence="1 2">
    <name type="scientific">Camellia lanceoleosa</name>
    <dbReference type="NCBI Taxonomy" id="1840588"/>
    <lineage>
        <taxon>Eukaryota</taxon>
        <taxon>Viridiplantae</taxon>
        <taxon>Streptophyta</taxon>
        <taxon>Embryophyta</taxon>
        <taxon>Tracheophyta</taxon>
        <taxon>Spermatophyta</taxon>
        <taxon>Magnoliopsida</taxon>
        <taxon>eudicotyledons</taxon>
        <taxon>Gunneridae</taxon>
        <taxon>Pentapetalae</taxon>
        <taxon>asterids</taxon>
        <taxon>Ericales</taxon>
        <taxon>Theaceae</taxon>
        <taxon>Camellia</taxon>
    </lineage>
</organism>
<reference evidence="1 2" key="1">
    <citation type="journal article" date="2022" name="Plant J.">
        <title>Chromosome-level genome of Camellia lanceoleosa provides a valuable resource for understanding genome evolution and self-incompatibility.</title>
        <authorList>
            <person name="Gong W."/>
            <person name="Xiao S."/>
            <person name="Wang L."/>
            <person name="Liao Z."/>
            <person name="Chang Y."/>
            <person name="Mo W."/>
            <person name="Hu G."/>
            <person name="Li W."/>
            <person name="Zhao G."/>
            <person name="Zhu H."/>
            <person name="Hu X."/>
            <person name="Ji K."/>
            <person name="Xiang X."/>
            <person name="Song Q."/>
            <person name="Yuan D."/>
            <person name="Jin S."/>
            <person name="Zhang L."/>
        </authorList>
    </citation>
    <scope>NUCLEOTIDE SEQUENCE [LARGE SCALE GENOMIC DNA]</scope>
    <source>
        <strain evidence="1">SQ_2022a</strain>
    </source>
</reference>
<name>A0ACC0IWP5_9ERIC</name>
<keyword evidence="2" id="KW-1185">Reference proteome</keyword>
<dbReference type="Proteomes" id="UP001060215">
    <property type="component" value="Chromosome 1"/>
</dbReference>
<evidence type="ECO:0000313" key="2">
    <source>
        <dbReference type="Proteomes" id="UP001060215"/>
    </source>
</evidence>
<proteinExistence type="predicted"/>
<gene>
    <name evidence="1" type="ORF">LOK49_LG01G00466</name>
</gene>
<comment type="caution">
    <text evidence="1">The sequence shown here is derived from an EMBL/GenBank/DDBJ whole genome shotgun (WGS) entry which is preliminary data.</text>
</comment>
<dbReference type="EMBL" id="CM045758">
    <property type="protein sequence ID" value="KAI8029412.1"/>
    <property type="molecule type" value="Genomic_DNA"/>
</dbReference>
<sequence>MEHSSFPLDKASPHSTPRPPASSPSPPPSSPNSPPTPASSVIPGTPV</sequence>
<evidence type="ECO:0000313" key="1">
    <source>
        <dbReference type="EMBL" id="KAI8029412.1"/>
    </source>
</evidence>
<accession>A0ACC0IWP5</accession>